<dbReference type="SUPFAM" id="SSF50182">
    <property type="entry name" value="Sm-like ribonucleoproteins"/>
    <property type="match status" value="1"/>
</dbReference>
<evidence type="ECO:0000256" key="1">
    <source>
        <dbReference type="ARBA" id="ARBA00004651"/>
    </source>
</evidence>
<dbReference type="SUPFAM" id="SSF82861">
    <property type="entry name" value="Mechanosensitive channel protein MscS (YggB), transmembrane region"/>
    <property type="match status" value="1"/>
</dbReference>
<evidence type="ECO:0000259" key="9">
    <source>
        <dbReference type="Pfam" id="PF00924"/>
    </source>
</evidence>
<dbReference type="Pfam" id="PF00924">
    <property type="entry name" value="MS_channel_2nd"/>
    <property type="match status" value="1"/>
</dbReference>
<sequence>MKYVEFTCRILLFLCLFFGSAEIAAAQSTAGALDPVETLDQSASELEAVRSSLQTLGPDGDYDALRTRSQTVAAASDASAEALVSRLAAVQAILETIGDPAEGEAPDVVAQRSELTLERDELDSNVKRARLLATAARETIETINRVVTDRFNRNTLERVASPFSASYWQNVSDNWVVDLSRLSDFATAASSRVANAVTPQGWATIGATTAAAIFLVLPVRLRLKRFGQNYARDRAPHTRARRSGLAVWFLLVGSITGSLGVTLLVQGLEWADALTPAASSLAWNLALASVFGAVVVSMGDAYLLVDRGSWRLLPISDQTARALRFFPVVTALIVLIGTGLVEVNRIVGASPPASVTANLVTAVFHVVLLASVLAVLGRLRTLRDREAEEVTARLPLVTAAMLLGWLTVTVCVLAIARGNVNLALLIGREIVWAVVVIAGAYLLTTAVDDLITTLLAKDSRAGRAVARGFGFRTETVQQFGLVVSILLRVMISFFAAGAVLAPLGGGTAPAYTQLSGITSVAVAGIVIQPGAVLRAIAAIFLGLGAVRLLDRWMNNTFLPATSLDAGARNSVSTILRYVGIVVAVSWAVSMLGIGLERVALLASALSVGIGFGLQAITQNFISGLILLAERPVKIGDTIRVGADEGDVKRINVRSTEIQIGDRSTLIIPNSELITKSVRNMTLANPLGRVQITFSVPMEEDPDEIIAILLDLFAEHEAVLDEPTPSVMIDSLVDGKIAFNGISFVSSPRLVYGTRSDLLLRLLRRLKSRGFSAEATLSSLSDAAGET</sequence>
<dbReference type="Gene3D" id="1.10.287.1260">
    <property type="match status" value="1"/>
</dbReference>
<dbReference type="AlphaFoldDB" id="A0A8J7UKR6"/>
<proteinExistence type="inferred from homology"/>
<feature type="transmembrane region" description="Helical" evidence="7">
    <location>
        <begin position="244"/>
        <end position="265"/>
    </location>
</feature>
<feature type="transmembrane region" description="Helical" evidence="7">
    <location>
        <begin position="285"/>
        <end position="305"/>
    </location>
</feature>
<reference evidence="12" key="1">
    <citation type="submission" date="2021-03" db="EMBL/GenBank/DDBJ databases">
        <title>Genome sequencing and assembly of Tianweitania sediminis.</title>
        <authorList>
            <person name="Chhetri G."/>
        </authorList>
    </citation>
    <scope>NUCLEOTIDE SEQUENCE</scope>
    <source>
        <strain evidence="12">Z8</strain>
    </source>
</reference>
<feature type="transmembrane region" description="Helical" evidence="7">
    <location>
        <begin position="430"/>
        <end position="455"/>
    </location>
</feature>
<feature type="signal peptide" evidence="8">
    <location>
        <begin position="1"/>
        <end position="26"/>
    </location>
</feature>
<keyword evidence="5 7" id="KW-1133">Transmembrane helix</keyword>
<evidence type="ECO:0000256" key="7">
    <source>
        <dbReference type="SAM" id="Phobius"/>
    </source>
</evidence>
<evidence type="ECO:0000256" key="5">
    <source>
        <dbReference type="ARBA" id="ARBA00022989"/>
    </source>
</evidence>
<evidence type="ECO:0000313" key="13">
    <source>
        <dbReference type="Proteomes" id="UP000666240"/>
    </source>
</evidence>
<dbReference type="GO" id="GO:0008381">
    <property type="term" value="F:mechanosensitive monoatomic ion channel activity"/>
    <property type="evidence" value="ECO:0007669"/>
    <property type="project" value="UniProtKB-ARBA"/>
</dbReference>
<dbReference type="Pfam" id="PF12607">
    <property type="entry name" value="DUF3772"/>
    <property type="match status" value="1"/>
</dbReference>
<evidence type="ECO:0000256" key="2">
    <source>
        <dbReference type="ARBA" id="ARBA00008017"/>
    </source>
</evidence>
<dbReference type="InterPro" id="IPR011014">
    <property type="entry name" value="MscS_channel_TM-2"/>
</dbReference>
<keyword evidence="8" id="KW-0732">Signal</keyword>
<dbReference type="RefSeq" id="WP_209337499.1">
    <property type="nucleotide sequence ID" value="NZ_JAGIYY010000016.1"/>
</dbReference>
<dbReference type="InterPro" id="IPR052702">
    <property type="entry name" value="MscS-like_channel"/>
</dbReference>
<feature type="chain" id="PRO_5035326796" evidence="8">
    <location>
        <begin position="27"/>
        <end position="786"/>
    </location>
</feature>
<name>A0A8J7UKR6_9HYPH</name>
<gene>
    <name evidence="12" type="ORF">J5Y06_22740</name>
</gene>
<dbReference type="InterPro" id="IPR010920">
    <property type="entry name" value="LSM_dom_sf"/>
</dbReference>
<dbReference type="Gene3D" id="3.30.70.100">
    <property type="match status" value="1"/>
</dbReference>
<feature type="transmembrane region" description="Helical" evidence="7">
    <location>
        <begin position="601"/>
        <end position="627"/>
    </location>
</feature>
<keyword evidence="4 7" id="KW-0812">Transmembrane</keyword>
<organism evidence="12 13">
    <name type="scientific">Tianweitania sediminis</name>
    <dbReference type="NCBI Taxonomy" id="1502156"/>
    <lineage>
        <taxon>Bacteria</taxon>
        <taxon>Pseudomonadati</taxon>
        <taxon>Pseudomonadota</taxon>
        <taxon>Alphaproteobacteria</taxon>
        <taxon>Hyphomicrobiales</taxon>
        <taxon>Phyllobacteriaceae</taxon>
        <taxon>Tianweitania</taxon>
    </lineage>
</organism>
<dbReference type="InterPro" id="IPR023408">
    <property type="entry name" value="MscS_beta-dom_sf"/>
</dbReference>
<evidence type="ECO:0000259" key="11">
    <source>
        <dbReference type="Pfam" id="PF21082"/>
    </source>
</evidence>
<evidence type="ECO:0000256" key="3">
    <source>
        <dbReference type="ARBA" id="ARBA00022475"/>
    </source>
</evidence>
<dbReference type="PANTHER" id="PTHR30347:SF9">
    <property type="entry name" value="MINICONDUCTANCE MECHANOSENSITIVE CHANNEL MSCM"/>
    <property type="match status" value="1"/>
</dbReference>
<evidence type="ECO:0000256" key="4">
    <source>
        <dbReference type="ARBA" id="ARBA00022692"/>
    </source>
</evidence>
<accession>A0A8J7UKR6</accession>
<dbReference type="InterPro" id="IPR049278">
    <property type="entry name" value="MS_channel_C"/>
</dbReference>
<evidence type="ECO:0000256" key="8">
    <source>
        <dbReference type="SAM" id="SignalP"/>
    </source>
</evidence>
<comment type="similarity">
    <text evidence="2">Belongs to the MscS (TC 1.A.23) family.</text>
</comment>
<feature type="transmembrane region" description="Helical" evidence="7">
    <location>
        <begin position="355"/>
        <end position="376"/>
    </location>
</feature>
<feature type="domain" description="Mechanosensitive ion channel MscS C-terminal" evidence="11">
    <location>
        <begin position="689"/>
        <end position="769"/>
    </location>
</feature>
<feature type="transmembrane region" description="Helical" evidence="7">
    <location>
        <begin position="325"/>
        <end position="343"/>
    </location>
</feature>
<feature type="domain" description="DUF3772" evidence="10">
    <location>
        <begin position="127"/>
        <end position="187"/>
    </location>
</feature>
<evidence type="ECO:0000313" key="12">
    <source>
        <dbReference type="EMBL" id="MBP0441468.1"/>
    </source>
</evidence>
<comment type="caution">
    <text evidence="12">The sequence shown here is derived from an EMBL/GenBank/DDBJ whole genome shotgun (WGS) entry which is preliminary data.</text>
</comment>
<dbReference type="SUPFAM" id="SSF82689">
    <property type="entry name" value="Mechanosensitive channel protein MscS (YggB), C-terminal domain"/>
    <property type="match status" value="1"/>
</dbReference>
<keyword evidence="13" id="KW-1185">Reference proteome</keyword>
<feature type="domain" description="Mechanosensitive ion channel MscS" evidence="9">
    <location>
        <begin position="616"/>
        <end position="681"/>
    </location>
</feature>
<feature type="transmembrane region" description="Helical" evidence="7">
    <location>
        <begin position="520"/>
        <end position="543"/>
    </location>
</feature>
<evidence type="ECO:0000259" key="10">
    <source>
        <dbReference type="Pfam" id="PF12607"/>
    </source>
</evidence>
<keyword evidence="3" id="KW-1003">Cell membrane</keyword>
<dbReference type="GO" id="GO:0005886">
    <property type="term" value="C:plasma membrane"/>
    <property type="evidence" value="ECO:0007669"/>
    <property type="project" value="UniProtKB-SubCell"/>
</dbReference>
<dbReference type="Proteomes" id="UP000666240">
    <property type="component" value="Unassembled WGS sequence"/>
</dbReference>
<dbReference type="EMBL" id="JAGIYY010000016">
    <property type="protein sequence ID" value="MBP0441468.1"/>
    <property type="molecule type" value="Genomic_DNA"/>
</dbReference>
<evidence type="ECO:0000256" key="6">
    <source>
        <dbReference type="ARBA" id="ARBA00023136"/>
    </source>
</evidence>
<dbReference type="Pfam" id="PF21082">
    <property type="entry name" value="MS_channel_3rd"/>
    <property type="match status" value="1"/>
</dbReference>
<feature type="transmembrane region" description="Helical" evidence="7">
    <location>
        <begin position="574"/>
        <end position="595"/>
    </location>
</feature>
<dbReference type="InterPro" id="IPR006685">
    <property type="entry name" value="MscS_channel_2nd"/>
</dbReference>
<comment type="subcellular location">
    <subcellularLocation>
        <location evidence="1">Cell membrane</location>
        <topology evidence="1">Multi-pass membrane protein</topology>
    </subcellularLocation>
</comment>
<keyword evidence="6 7" id="KW-0472">Membrane</keyword>
<dbReference type="Gene3D" id="2.30.30.60">
    <property type="match status" value="1"/>
</dbReference>
<feature type="transmembrane region" description="Helical" evidence="7">
    <location>
        <begin position="396"/>
        <end position="418"/>
    </location>
</feature>
<feature type="transmembrane region" description="Helical" evidence="7">
    <location>
        <begin position="476"/>
        <end position="500"/>
    </location>
</feature>
<feature type="transmembrane region" description="Helical" evidence="7">
    <location>
        <begin position="201"/>
        <end position="223"/>
    </location>
</feature>
<dbReference type="InterPro" id="IPR011066">
    <property type="entry name" value="MscS_channel_C_sf"/>
</dbReference>
<dbReference type="InterPro" id="IPR022249">
    <property type="entry name" value="DUF3772"/>
</dbReference>
<dbReference type="PANTHER" id="PTHR30347">
    <property type="entry name" value="POTASSIUM CHANNEL RELATED"/>
    <property type="match status" value="1"/>
</dbReference>
<protein>
    <submittedName>
        <fullName evidence="12">DUF3772 domain-containing protein</fullName>
    </submittedName>
</protein>